<name>D5C2E1_NITHN</name>
<dbReference type="NCBIfam" id="TIGR00914">
    <property type="entry name" value="2A0601"/>
    <property type="match status" value="1"/>
</dbReference>
<feature type="compositionally biased region" description="Basic and acidic residues" evidence="8">
    <location>
        <begin position="1070"/>
        <end position="1084"/>
    </location>
</feature>
<dbReference type="STRING" id="472759.Nhal_1672"/>
<evidence type="ECO:0000256" key="3">
    <source>
        <dbReference type="ARBA" id="ARBA00022448"/>
    </source>
</evidence>
<feature type="transmembrane region" description="Helical" evidence="9">
    <location>
        <begin position="505"/>
        <end position="524"/>
    </location>
</feature>
<feature type="transmembrane region" description="Helical" evidence="9">
    <location>
        <begin position="1033"/>
        <end position="1059"/>
    </location>
</feature>
<dbReference type="InterPro" id="IPR027463">
    <property type="entry name" value="AcrB_DN_DC_subdom"/>
</dbReference>
<feature type="transmembrane region" description="Helical" evidence="9">
    <location>
        <begin position="465"/>
        <end position="485"/>
    </location>
</feature>
<dbReference type="Gene3D" id="1.20.1640.10">
    <property type="entry name" value="Multidrug efflux transporter AcrB transmembrane domain"/>
    <property type="match status" value="2"/>
</dbReference>
<evidence type="ECO:0000256" key="6">
    <source>
        <dbReference type="ARBA" id="ARBA00022989"/>
    </source>
</evidence>
<evidence type="ECO:0000256" key="8">
    <source>
        <dbReference type="SAM" id="MobiDB-lite"/>
    </source>
</evidence>
<dbReference type="Gene3D" id="3.30.70.1430">
    <property type="entry name" value="Multidrug efflux transporter AcrB pore domain"/>
    <property type="match status" value="2"/>
</dbReference>
<evidence type="ECO:0000256" key="1">
    <source>
        <dbReference type="ARBA" id="ARBA00004651"/>
    </source>
</evidence>
<dbReference type="GO" id="GO:0042910">
    <property type="term" value="F:xenobiotic transmembrane transporter activity"/>
    <property type="evidence" value="ECO:0007669"/>
    <property type="project" value="TreeGrafter"/>
</dbReference>
<dbReference type="Gene3D" id="3.30.70.1320">
    <property type="entry name" value="Multidrug efflux transporter AcrB pore domain like"/>
    <property type="match status" value="1"/>
</dbReference>
<gene>
    <name evidence="10" type="ordered locus">Nhal_1672</name>
</gene>
<comment type="similarity">
    <text evidence="2">Belongs to the resistance-nodulation-cell division (RND) (TC 2.A.6) family.</text>
</comment>
<evidence type="ECO:0000313" key="11">
    <source>
        <dbReference type="Proteomes" id="UP000001844"/>
    </source>
</evidence>
<dbReference type="GO" id="GO:0008324">
    <property type="term" value="F:monoatomic cation transmembrane transporter activity"/>
    <property type="evidence" value="ECO:0007669"/>
    <property type="project" value="InterPro"/>
</dbReference>
<dbReference type="RefSeq" id="WP_013032687.1">
    <property type="nucleotide sequence ID" value="NC_013960.1"/>
</dbReference>
<dbReference type="AlphaFoldDB" id="D5C2E1"/>
<keyword evidence="3" id="KW-0813">Transport</keyword>
<feature type="region of interest" description="Disordered" evidence="8">
    <location>
        <begin position="1070"/>
        <end position="1104"/>
    </location>
</feature>
<feature type="compositionally biased region" description="Basic and acidic residues" evidence="8">
    <location>
        <begin position="1095"/>
        <end position="1104"/>
    </location>
</feature>
<dbReference type="SUPFAM" id="SSF82693">
    <property type="entry name" value="Multidrug efflux transporter AcrB pore domain, PN1, PN2, PC1 and PC2 subdomains"/>
    <property type="match status" value="2"/>
</dbReference>
<accession>D5C2E1</accession>
<reference evidence="11" key="1">
    <citation type="submission" date="2010-04" db="EMBL/GenBank/DDBJ databases">
        <title>Complete genome sequence of Nitrosococcus halophilus Nc4, a salt-adapted, aerobic obligate ammonia-oxidizing sulfur purple bacterium.</title>
        <authorList>
            <consortium name="US DOE Joint Genome Institute"/>
            <person name="Campbell M.A."/>
            <person name="Malfatti S.A."/>
            <person name="Chain P.S.G."/>
            <person name="Heidelberg J.F."/>
            <person name="Ward B.B."/>
            <person name="Klotz M.G."/>
        </authorList>
    </citation>
    <scope>NUCLEOTIDE SEQUENCE [LARGE SCALE GENOMIC DNA]</scope>
    <source>
        <strain evidence="11">Nc4</strain>
    </source>
</reference>
<dbReference type="EMBL" id="CP001798">
    <property type="protein sequence ID" value="ADE14800.1"/>
    <property type="molecule type" value="Genomic_DNA"/>
</dbReference>
<feature type="transmembrane region" description="Helical" evidence="9">
    <location>
        <begin position="408"/>
        <end position="430"/>
    </location>
</feature>
<keyword evidence="6 9" id="KW-1133">Transmembrane helix</keyword>
<feature type="transmembrane region" description="Helical" evidence="9">
    <location>
        <begin position="895"/>
        <end position="913"/>
    </location>
</feature>
<evidence type="ECO:0000256" key="5">
    <source>
        <dbReference type="ARBA" id="ARBA00022692"/>
    </source>
</evidence>
<evidence type="ECO:0000313" key="10">
    <source>
        <dbReference type="EMBL" id="ADE14800.1"/>
    </source>
</evidence>
<keyword evidence="7 9" id="KW-0472">Membrane</keyword>
<dbReference type="SUPFAM" id="SSF82866">
    <property type="entry name" value="Multidrug efflux transporter AcrB transmembrane domain"/>
    <property type="match status" value="2"/>
</dbReference>
<proteinExistence type="inferred from homology"/>
<comment type="subcellular location">
    <subcellularLocation>
        <location evidence="1">Cell membrane</location>
        <topology evidence="1">Multi-pass membrane protein</topology>
    </subcellularLocation>
</comment>
<dbReference type="Pfam" id="PF00873">
    <property type="entry name" value="ACR_tran"/>
    <property type="match status" value="1"/>
</dbReference>
<keyword evidence="5 9" id="KW-0812">Transmembrane</keyword>
<feature type="transmembrane region" description="Helical" evidence="9">
    <location>
        <begin position="1005"/>
        <end position="1027"/>
    </location>
</feature>
<feature type="transmembrane region" description="Helical" evidence="9">
    <location>
        <begin position="360"/>
        <end position="376"/>
    </location>
</feature>
<feature type="transmembrane region" description="Helical" evidence="9">
    <location>
        <begin position="947"/>
        <end position="971"/>
    </location>
</feature>
<feature type="transmembrane region" description="Helical" evidence="9">
    <location>
        <begin position="920"/>
        <end position="941"/>
    </location>
</feature>
<dbReference type="eggNOG" id="COG3696">
    <property type="taxonomic scope" value="Bacteria"/>
</dbReference>
<dbReference type="OrthoDB" id="9758297at2"/>
<dbReference type="Gene3D" id="3.30.2090.10">
    <property type="entry name" value="Multidrug efflux transporter AcrB TolC docking domain, DN and DC subdomains"/>
    <property type="match status" value="2"/>
</dbReference>
<dbReference type="GO" id="GO:0005886">
    <property type="term" value="C:plasma membrane"/>
    <property type="evidence" value="ECO:0007669"/>
    <property type="project" value="UniProtKB-SubCell"/>
</dbReference>
<dbReference type="HOGENOM" id="CLU_002755_1_2_6"/>
<evidence type="ECO:0000256" key="9">
    <source>
        <dbReference type="SAM" id="Phobius"/>
    </source>
</evidence>
<dbReference type="Gene3D" id="3.30.70.1440">
    <property type="entry name" value="Multidrug efflux transporter AcrB pore domain"/>
    <property type="match status" value="1"/>
</dbReference>
<dbReference type="SUPFAM" id="SSF82714">
    <property type="entry name" value="Multidrug efflux transporter AcrB TolC docking domain, DN and DC subdomains"/>
    <property type="match status" value="2"/>
</dbReference>
<dbReference type="PRINTS" id="PR00702">
    <property type="entry name" value="ACRIFLAVINRP"/>
</dbReference>
<dbReference type="PANTHER" id="PTHR32063:SF19">
    <property type="entry name" value="CATION EFFLUX SYSTEM PROTEIN CUSA"/>
    <property type="match status" value="1"/>
</dbReference>
<feature type="transmembrane region" description="Helical" evidence="9">
    <location>
        <begin position="383"/>
        <end position="402"/>
    </location>
</feature>
<organism evidence="10 11">
    <name type="scientific">Nitrosococcus halophilus (strain Nc4)</name>
    <dbReference type="NCBI Taxonomy" id="472759"/>
    <lineage>
        <taxon>Bacteria</taxon>
        <taxon>Pseudomonadati</taxon>
        <taxon>Pseudomonadota</taxon>
        <taxon>Gammaproteobacteria</taxon>
        <taxon>Chromatiales</taxon>
        <taxon>Chromatiaceae</taxon>
        <taxon>Nitrosococcus</taxon>
    </lineage>
</organism>
<keyword evidence="4" id="KW-1003">Cell membrane</keyword>
<sequence>MVNEHQGAGPPSPEGAGLSGLQRLIGYCARRPLLILVTITALAFGGYRALTQAPLDAIPDLSDVQVIVFTEWPGRSPDLVEDQITYPLTTTLLAAPGVNYVRGQSFFGLSFVYVIFDEGVDMYWARSRVLEYLNTATADLPEGVAPTLGPDATGVGWVYQYALRDTGSRHSLDKLRSLQDFNLRYALEAVEGVAEVAAVGGYQREYQISLDPNKLASLGIPLKRVVEAVRDSNNDVGGRILEVAGHEQFIRGRGYVQSTADLEKVVLKTTKDGVPITIAEVGTVALGPALQRGQAELDGAGITVGGIVVMRYGENALAVIERVKQRLAEIQPGLPEGVEIVPVYDRATLIKQAIDTLQKTLIEEMLIVSLVIVVFLRHVRSTLVAVVTLPVAVLLAFIPMSYQGLTANIMSLGGIAVAIGAMVDAAIVMIENTHKRLHRWQEEDAPPEERAKSRIQVIIEAMQEVGPSIFFSLLIITVSFLPVFALEGTEGRLFKPLAFTKTYSMAFAALLSVTLVPALAVWLIRGRIQADRSQLNQWLVAAYRPIVRLAVRWRWAVVGIAVVILVGTVPIFRSLGHEFMPPLNEGSILYMPTALPGMSITEATQTLQTMDRIIKAFPEVDHVFGKIGRSTSPTDPAPLSMVETVITLKPKDQWRKGLTWEGLIQEMDAQLRFPGMPNIFWMPIQTRTEMLATGIRSALGIKVFGPDLKTIEKTAVAIEKALQQDPRTRPYTRSAFAERTTGGYFLDFTINREAAARFGLNVGDVERVLMVAAGGIVVSQTVEGRERYNILVRYARDYRDNLTALERVLVPTSTGTQVPITQVADIAFRTGPPSIRSEDGQLVGFVFVDVKGDMGIADYVALAKQVVAEQVDIPAGYRLAWAGQFKYFERAKAKLAILVPATVFLIFFMLFLHRGSLTETLIILFSVPFSLVGALWLLWWLDYKLSVAVGVGLIAVAGLAVELGLLMMVYLDLTYREGKAQGQLKTRADLNAAIQEGAGRRIRPVLMTGITTFMGLAPILFSTGAGADVMKRLAAPMIGGVISALAMVLVVFPAVYAIWKGRRLDRFAGSESEHSKNAPREGAHHHQRASPSDFSKQDNEDGFN</sequence>
<dbReference type="InterPro" id="IPR001036">
    <property type="entry name" value="Acrflvin-R"/>
</dbReference>
<dbReference type="PANTHER" id="PTHR32063">
    <property type="match status" value="1"/>
</dbReference>
<evidence type="ECO:0000256" key="4">
    <source>
        <dbReference type="ARBA" id="ARBA00022475"/>
    </source>
</evidence>
<dbReference type="InterPro" id="IPR004763">
    <property type="entry name" value="CusA-like"/>
</dbReference>
<keyword evidence="11" id="KW-1185">Reference proteome</keyword>
<dbReference type="KEGG" id="nhl:Nhal_1672"/>
<feature type="transmembrane region" description="Helical" evidence="9">
    <location>
        <begin position="553"/>
        <end position="572"/>
    </location>
</feature>
<dbReference type="Proteomes" id="UP000001844">
    <property type="component" value="Chromosome"/>
</dbReference>
<evidence type="ECO:0000256" key="7">
    <source>
        <dbReference type="ARBA" id="ARBA00023136"/>
    </source>
</evidence>
<evidence type="ECO:0000256" key="2">
    <source>
        <dbReference type="ARBA" id="ARBA00010942"/>
    </source>
</evidence>
<protein>
    <submittedName>
        <fullName evidence="10">Heavy metal efflux pump, CzcA family</fullName>
    </submittedName>
</protein>